<evidence type="ECO:0000313" key="3">
    <source>
        <dbReference type="Proteomes" id="UP000053557"/>
    </source>
</evidence>
<dbReference type="RefSeq" id="WP_067710981.1">
    <property type="nucleotide sequence ID" value="NZ_LPVJ01000001.1"/>
</dbReference>
<accession>A0A101XTQ2</accession>
<protein>
    <submittedName>
        <fullName evidence="2">Uncharacterized protein</fullName>
    </submittedName>
</protein>
<comment type="caution">
    <text evidence="2">The sequence shown here is derived from an EMBL/GenBank/DDBJ whole genome shotgun (WGS) entry which is preliminary data.</text>
</comment>
<sequence length="70" mass="7758">MKAIRVVWGLIYDDPWLVSAILIALLFARLFTLAPGLSAVTGVLLPVLLFLGIVVSVRREIAKKRRATRV</sequence>
<evidence type="ECO:0000313" key="2">
    <source>
        <dbReference type="EMBL" id="KUO97432.1"/>
    </source>
</evidence>
<keyword evidence="3" id="KW-1185">Reference proteome</keyword>
<gene>
    <name evidence="2" type="ORF">ATW55_06095</name>
</gene>
<keyword evidence="1" id="KW-1133">Transmembrane helix</keyword>
<keyword evidence="1" id="KW-0472">Membrane</keyword>
<evidence type="ECO:0000256" key="1">
    <source>
        <dbReference type="SAM" id="Phobius"/>
    </source>
</evidence>
<dbReference type="Proteomes" id="UP000053557">
    <property type="component" value="Unassembled WGS sequence"/>
</dbReference>
<dbReference type="AlphaFoldDB" id="A0A101XTQ2"/>
<feature type="transmembrane region" description="Helical" evidence="1">
    <location>
        <begin position="37"/>
        <end position="57"/>
    </location>
</feature>
<organism evidence="2 3">
    <name type="scientific">Ferroacidibacillus organovorans</name>
    <dbReference type="NCBI Taxonomy" id="1765683"/>
    <lineage>
        <taxon>Bacteria</taxon>
        <taxon>Bacillati</taxon>
        <taxon>Bacillota</taxon>
        <taxon>Bacilli</taxon>
        <taxon>Bacillales</taxon>
        <taxon>Alicyclobacillaceae</taxon>
        <taxon>Ferroacidibacillus</taxon>
    </lineage>
</organism>
<proteinExistence type="predicted"/>
<reference evidence="2 3" key="1">
    <citation type="submission" date="2015-12" db="EMBL/GenBank/DDBJ databases">
        <title>Draft genome sequence of Acidibacillus ferrooxidans ITV001, isolated from a chalcopyrite acid mine drainage site in Brazil.</title>
        <authorList>
            <person name="Dall'Agnol H."/>
            <person name="Nancucheo I."/>
            <person name="Johnson B."/>
            <person name="Oliveira R."/>
            <person name="Leite L."/>
            <person name="Pylro V."/>
            <person name="Nunes G.L."/>
            <person name="Tzotzos G."/>
            <person name="Fernandes G.R."/>
            <person name="Dutra J."/>
            <person name="Orellana S.C."/>
            <person name="Oliveira G."/>
        </authorList>
    </citation>
    <scope>NUCLEOTIDE SEQUENCE [LARGE SCALE GENOMIC DNA]</scope>
    <source>
        <strain evidence="3">ITV01</strain>
    </source>
</reference>
<keyword evidence="1" id="KW-0812">Transmembrane</keyword>
<name>A0A101XTQ2_9BACL</name>
<dbReference type="EMBL" id="LPVJ01000001">
    <property type="protein sequence ID" value="KUO97432.1"/>
    <property type="molecule type" value="Genomic_DNA"/>
</dbReference>
<feature type="transmembrane region" description="Helical" evidence="1">
    <location>
        <begin position="12"/>
        <end position="31"/>
    </location>
</feature>